<dbReference type="Pfam" id="PF00561">
    <property type="entry name" value="Abhydrolase_1"/>
    <property type="match status" value="1"/>
</dbReference>
<dbReference type="GO" id="GO:0005737">
    <property type="term" value="C:cytoplasm"/>
    <property type="evidence" value="ECO:0007669"/>
    <property type="project" value="UniProtKB-SubCell"/>
</dbReference>
<name>A0A2D0NJ55_FLAN2</name>
<protein>
    <recommendedName>
        <fullName evidence="2">Maspardin</fullName>
    </recommendedName>
</protein>
<dbReference type="EMBL" id="PDUD01000002">
    <property type="protein sequence ID" value="PHN08229.1"/>
    <property type="molecule type" value="Genomic_DNA"/>
</dbReference>
<dbReference type="OrthoDB" id="9799612at2"/>
<comment type="caution">
    <text evidence="5">The sequence shown here is derived from an EMBL/GenBank/DDBJ whole genome shotgun (WGS) entry which is preliminary data.</text>
</comment>
<evidence type="ECO:0000313" key="6">
    <source>
        <dbReference type="Proteomes" id="UP000223913"/>
    </source>
</evidence>
<reference evidence="5 6" key="1">
    <citation type="submission" date="2017-10" db="EMBL/GenBank/DDBJ databases">
        <title>The draft genome sequence of Lewinella nigricans NBRC 102662.</title>
        <authorList>
            <person name="Wang K."/>
        </authorList>
    </citation>
    <scope>NUCLEOTIDE SEQUENCE [LARGE SCALE GENOMIC DNA]</scope>
    <source>
        <strain evidence="5 6">NBRC 102662</strain>
    </source>
</reference>
<dbReference type="Gene3D" id="3.40.50.1820">
    <property type="entry name" value="alpha/beta hydrolase"/>
    <property type="match status" value="1"/>
</dbReference>
<dbReference type="PRINTS" id="PR00111">
    <property type="entry name" value="ABHYDROLASE"/>
</dbReference>
<dbReference type="Proteomes" id="UP000223913">
    <property type="component" value="Unassembled WGS sequence"/>
</dbReference>
<keyword evidence="3" id="KW-0963">Cytoplasm</keyword>
<dbReference type="AlphaFoldDB" id="A0A2D0NJ55"/>
<comment type="subcellular location">
    <subcellularLocation>
        <location evidence="1">Cytoplasm</location>
    </subcellularLocation>
</comment>
<accession>A0A2D0NJ55</accession>
<dbReference type="SUPFAM" id="SSF53474">
    <property type="entry name" value="alpha/beta-Hydrolases"/>
    <property type="match status" value="1"/>
</dbReference>
<evidence type="ECO:0000259" key="4">
    <source>
        <dbReference type="Pfam" id="PF00561"/>
    </source>
</evidence>
<dbReference type="GO" id="GO:0016787">
    <property type="term" value="F:hydrolase activity"/>
    <property type="evidence" value="ECO:0007669"/>
    <property type="project" value="UniProtKB-KW"/>
</dbReference>
<dbReference type="RefSeq" id="WP_099148431.1">
    <property type="nucleotide sequence ID" value="NZ_PDUD01000002.1"/>
</dbReference>
<feature type="domain" description="AB hydrolase-1" evidence="4">
    <location>
        <begin position="72"/>
        <end position="289"/>
    </location>
</feature>
<dbReference type="PANTHER" id="PTHR15913">
    <property type="entry name" value="ACID CLUSTER PROTEIN 33"/>
    <property type="match status" value="1"/>
</dbReference>
<keyword evidence="6" id="KW-1185">Reference proteome</keyword>
<dbReference type="InterPro" id="IPR026151">
    <property type="entry name" value="Maspardin"/>
</dbReference>
<gene>
    <name evidence="5" type="ORF">CRP01_02590</name>
</gene>
<dbReference type="PANTHER" id="PTHR15913:SF0">
    <property type="entry name" value="MASPARDIN"/>
    <property type="match status" value="1"/>
</dbReference>
<evidence type="ECO:0000256" key="1">
    <source>
        <dbReference type="ARBA" id="ARBA00004496"/>
    </source>
</evidence>
<evidence type="ECO:0000313" key="5">
    <source>
        <dbReference type="EMBL" id="PHN08229.1"/>
    </source>
</evidence>
<evidence type="ECO:0000256" key="3">
    <source>
        <dbReference type="ARBA" id="ARBA00022490"/>
    </source>
</evidence>
<proteinExistence type="predicted"/>
<dbReference type="InterPro" id="IPR029058">
    <property type="entry name" value="AB_hydrolase_fold"/>
</dbReference>
<evidence type="ECO:0000256" key="2">
    <source>
        <dbReference type="ARBA" id="ARBA00020148"/>
    </source>
</evidence>
<dbReference type="InterPro" id="IPR000073">
    <property type="entry name" value="AB_hydrolase_1"/>
</dbReference>
<sequence>MKKYHYALIALLLIGLIIYLIPVQKQTFSELYDEDPGTPQLLAQFREIPVKELEIEGVDWTYLLTGKGDRKLVFLHGMGGAYDIWWQQIENLKYDFQIISITLPEVHSVEEAVAGILAILDAEGIDKSSMVGTSMGGYIAQYFLLTHPDRLNRLVLGNTFPPNHYIAEKNAGMRRTVPFLPEWYLMRKFKENVSQVVVPASGNSALVEAYLHEQYSGYMSKQQFIGRMDVVMDYFEPKYNIVHVDVPKLIIESDNDPLITPELRSELQFLYPEAAVFSFAGQGHFPYLNQPDGYTQTLRRFLYR</sequence>
<organism evidence="5 6">
    <name type="scientific">Flavilitoribacter nigricans (strain ATCC 23147 / DSM 23189 / NBRC 102662 / NCIMB 1420 / SS-2)</name>
    <name type="common">Lewinella nigricans</name>
    <dbReference type="NCBI Taxonomy" id="1122177"/>
    <lineage>
        <taxon>Bacteria</taxon>
        <taxon>Pseudomonadati</taxon>
        <taxon>Bacteroidota</taxon>
        <taxon>Saprospiria</taxon>
        <taxon>Saprospirales</taxon>
        <taxon>Lewinellaceae</taxon>
        <taxon>Flavilitoribacter</taxon>
    </lineage>
</organism>
<keyword evidence="5" id="KW-0378">Hydrolase</keyword>